<dbReference type="RefSeq" id="XP_014476599.1">
    <property type="nucleotide sequence ID" value="XM_014621113.1"/>
</dbReference>
<evidence type="ECO:0000259" key="2">
    <source>
        <dbReference type="PROSITE" id="PS51504"/>
    </source>
</evidence>
<feature type="compositionally biased region" description="Basic and acidic residues" evidence="1">
    <location>
        <begin position="166"/>
        <end position="187"/>
    </location>
</feature>
<dbReference type="GO" id="GO:0006334">
    <property type="term" value="P:nucleosome assembly"/>
    <property type="evidence" value="ECO:0007669"/>
    <property type="project" value="InterPro"/>
</dbReference>
<dbReference type="OrthoDB" id="1110759at2759"/>
<evidence type="ECO:0000313" key="4">
    <source>
        <dbReference type="RefSeq" id="XP_014476599.1"/>
    </source>
</evidence>
<feature type="region of interest" description="Disordered" evidence="1">
    <location>
        <begin position="80"/>
        <end position="223"/>
    </location>
</feature>
<organism evidence="3 4">
    <name type="scientific">Dinoponera quadriceps</name>
    <name type="common">South American ant</name>
    <dbReference type="NCBI Taxonomy" id="609295"/>
    <lineage>
        <taxon>Eukaryota</taxon>
        <taxon>Metazoa</taxon>
        <taxon>Ecdysozoa</taxon>
        <taxon>Arthropoda</taxon>
        <taxon>Hexapoda</taxon>
        <taxon>Insecta</taxon>
        <taxon>Pterygota</taxon>
        <taxon>Neoptera</taxon>
        <taxon>Endopterygota</taxon>
        <taxon>Hymenoptera</taxon>
        <taxon>Apocrita</taxon>
        <taxon>Aculeata</taxon>
        <taxon>Formicoidea</taxon>
        <taxon>Formicidae</taxon>
        <taxon>Ponerinae</taxon>
        <taxon>Ponerini</taxon>
        <taxon>Dinoponera</taxon>
    </lineage>
</organism>
<name>A0A6P3XFD9_DINQU</name>
<keyword evidence="3" id="KW-1185">Reference proteome</keyword>
<dbReference type="InterPro" id="IPR005818">
    <property type="entry name" value="Histone_H1/H5_H15"/>
</dbReference>
<feature type="compositionally biased region" description="Basic residues" evidence="1">
    <location>
        <begin position="120"/>
        <end position="143"/>
    </location>
</feature>
<reference evidence="4" key="1">
    <citation type="submission" date="2025-08" db="UniProtKB">
        <authorList>
            <consortium name="RefSeq"/>
        </authorList>
    </citation>
    <scope>IDENTIFICATION</scope>
</reference>
<dbReference type="Proteomes" id="UP000515204">
    <property type="component" value="Unplaced"/>
</dbReference>
<sequence>MVKPKMSALVASAIRNLRELRGSTSKEIMNYIKMQYNATDANTRKQIYAALKRGLDYGILKKDHGYYSLNMDPDMLYKAHTVTPLEQGRRRRRRRGRGRSRGRGRGRRGRGRGRSTVGRGRGRGRRRRRRRRRRSGSRSRRVKSLPESRSLTAKCRCTSRKPSAHALRDTPVENLRKDTTDLYKRSSEQTPFRLSRSRDRSRSRSPSTSSDKEVVIDRERDRS</sequence>
<dbReference type="AlphaFoldDB" id="A0A6P3XFD9"/>
<feature type="compositionally biased region" description="Basic residues" evidence="1">
    <location>
        <begin position="89"/>
        <end position="113"/>
    </location>
</feature>
<proteinExistence type="predicted"/>
<feature type="domain" description="H15" evidence="2">
    <location>
        <begin position="2"/>
        <end position="71"/>
    </location>
</feature>
<feature type="compositionally biased region" description="Basic and acidic residues" evidence="1">
    <location>
        <begin position="210"/>
        <end position="223"/>
    </location>
</feature>
<dbReference type="Gene3D" id="1.10.10.10">
    <property type="entry name" value="Winged helix-like DNA-binding domain superfamily/Winged helix DNA-binding domain"/>
    <property type="match status" value="1"/>
</dbReference>
<dbReference type="SUPFAM" id="SSF46785">
    <property type="entry name" value="Winged helix' DNA-binding domain"/>
    <property type="match status" value="1"/>
</dbReference>
<dbReference type="InterPro" id="IPR036390">
    <property type="entry name" value="WH_DNA-bd_sf"/>
</dbReference>
<dbReference type="KEGG" id="dqu:106745477"/>
<gene>
    <name evidence="4" type="primary">LOC106745477</name>
</gene>
<accession>A0A6P3XFD9</accession>
<protein>
    <submittedName>
        <fullName evidence="4">Serine/arginine-rich splicing factor 6-like</fullName>
    </submittedName>
</protein>
<dbReference type="GO" id="GO:0003677">
    <property type="term" value="F:DNA binding"/>
    <property type="evidence" value="ECO:0007669"/>
    <property type="project" value="InterPro"/>
</dbReference>
<dbReference type="InterPro" id="IPR036388">
    <property type="entry name" value="WH-like_DNA-bd_sf"/>
</dbReference>
<dbReference type="GeneID" id="106745477"/>
<dbReference type="GO" id="GO:0000786">
    <property type="term" value="C:nucleosome"/>
    <property type="evidence" value="ECO:0007669"/>
    <property type="project" value="InterPro"/>
</dbReference>
<dbReference type="PROSITE" id="PS51504">
    <property type="entry name" value="H15"/>
    <property type="match status" value="1"/>
</dbReference>
<evidence type="ECO:0000256" key="1">
    <source>
        <dbReference type="SAM" id="MobiDB-lite"/>
    </source>
</evidence>
<dbReference type="Pfam" id="PF00538">
    <property type="entry name" value="Linker_histone"/>
    <property type="match status" value="1"/>
</dbReference>
<evidence type="ECO:0000313" key="3">
    <source>
        <dbReference type="Proteomes" id="UP000515204"/>
    </source>
</evidence>